<dbReference type="InterPro" id="IPR002219">
    <property type="entry name" value="PKC_DAG/PE"/>
</dbReference>
<dbReference type="EC" id="2.3.2.27" evidence="5 18"/>
<dbReference type="Gene3D" id="3.30.40.10">
    <property type="entry name" value="Zinc/RING finger domain, C3HC4 (zinc finger)"/>
    <property type="match status" value="1"/>
</dbReference>
<dbReference type="AlphaFoldDB" id="A0A6J2TLQ7"/>
<comment type="subunit">
    <text evidence="18">Component of the Smc5-Smc6 complex.</text>
</comment>
<dbReference type="Pfam" id="PF08746">
    <property type="entry name" value="zf-RING-like"/>
    <property type="match status" value="1"/>
</dbReference>
<keyword evidence="8 18" id="KW-0808">Transferase</keyword>
<evidence type="ECO:0000256" key="5">
    <source>
        <dbReference type="ARBA" id="ARBA00012483"/>
    </source>
</evidence>
<reference evidence="21" key="1">
    <citation type="submission" date="2025-08" db="UniProtKB">
        <authorList>
            <consortium name="RefSeq"/>
        </authorList>
    </citation>
    <scope>IDENTIFICATION</scope>
    <source>
        <strain evidence="21">11010-0011.00</strain>
        <tissue evidence="21">Whole body</tissue>
    </source>
</reference>
<evidence type="ECO:0000256" key="10">
    <source>
        <dbReference type="ARBA" id="ARBA00022763"/>
    </source>
</evidence>
<evidence type="ECO:0000256" key="7">
    <source>
        <dbReference type="ARBA" id="ARBA00022454"/>
    </source>
</evidence>
<comment type="similarity">
    <text evidence="4 18">Belongs to the NSE1 family.</text>
</comment>
<keyword evidence="20" id="KW-1185">Reference proteome</keyword>
<dbReference type="RefSeq" id="XP_030376979.1">
    <property type="nucleotide sequence ID" value="XM_030521119.1"/>
</dbReference>
<evidence type="ECO:0000256" key="13">
    <source>
        <dbReference type="ARBA" id="ARBA00022833"/>
    </source>
</evidence>
<keyword evidence="16 18" id="KW-0234">DNA repair</keyword>
<evidence type="ECO:0000256" key="15">
    <source>
        <dbReference type="ARBA" id="ARBA00023172"/>
    </source>
</evidence>
<proteinExistence type="inferred from homology"/>
<comment type="subcellular location">
    <subcellularLocation>
        <location evidence="3">Chromosome</location>
    </subcellularLocation>
    <subcellularLocation>
        <location evidence="2 18">Nucleus</location>
    </subcellularLocation>
</comment>
<name>A0A6J2TLQ7_DROLE</name>
<dbReference type="InterPro" id="IPR036388">
    <property type="entry name" value="WH-like_DNA-bd_sf"/>
</dbReference>
<evidence type="ECO:0000256" key="18">
    <source>
        <dbReference type="RuleBase" id="RU368018"/>
    </source>
</evidence>
<evidence type="ECO:0000256" key="6">
    <source>
        <dbReference type="ARBA" id="ARBA00019422"/>
    </source>
</evidence>
<sequence>MDKVRRAFLRACINHSCLTYDLIDEILTPLCEMHKVTKPNGTEEIKSFVAEIEQTIKEFHQALTFIKHPVSGQDYLVYYLTDPTPDIHLHPNLTAEECQYFSILLDKVANNEECKCLWNMAYSGIDFKNSAKPPKKMRMQELLNEWIDSGYFLEDGDYIYLGPRSILELEFYLRTNYSETIKECMLCRHLVLWDIKCSECDIKLHRNCIRKYLRTRSNCPSCNKQWNTRLSV</sequence>
<dbReference type="GO" id="GO:0030915">
    <property type="term" value="C:Smc5-Smc6 complex"/>
    <property type="evidence" value="ECO:0007669"/>
    <property type="project" value="UniProtKB-UniRule"/>
</dbReference>
<dbReference type="Gene3D" id="1.10.10.10">
    <property type="entry name" value="Winged helix-like DNA-binding domain superfamily/Winged helix DNA-binding domain"/>
    <property type="match status" value="1"/>
</dbReference>
<dbReference type="PROSITE" id="PS50081">
    <property type="entry name" value="ZF_DAG_PE_2"/>
    <property type="match status" value="1"/>
</dbReference>
<evidence type="ECO:0000256" key="17">
    <source>
        <dbReference type="ARBA" id="ARBA00023242"/>
    </source>
</evidence>
<evidence type="ECO:0000256" key="9">
    <source>
        <dbReference type="ARBA" id="ARBA00022723"/>
    </source>
</evidence>
<keyword evidence="17 18" id="KW-0539">Nucleus</keyword>
<evidence type="ECO:0000256" key="16">
    <source>
        <dbReference type="ARBA" id="ARBA00023204"/>
    </source>
</evidence>
<dbReference type="Proteomes" id="UP000504634">
    <property type="component" value="Unplaced"/>
</dbReference>
<evidence type="ECO:0000256" key="1">
    <source>
        <dbReference type="ARBA" id="ARBA00000900"/>
    </source>
</evidence>
<dbReference type="CTD" id="33938"/>
<keyword evidence="14" id="KW-0832">Ubl conjugation</keyword>
<keyword evidence="10 18" id="KW-0227">DNA damage</keyword>
<gene>
    <name evidence="21" type="primary">LOC115625891</name>
</gene>
<evidence type="ECO:0000256" key="8">
    <source>
        <dbReference type="ARBA" id="ARBA00022679"/>
    </source>
</evidence>
<dbReference type="GO" id="GO:0000724">
    <property type="term" value="P:double-strand break repair via homologous recombination"/>
    <property type="evidence" value="ECO:0007669"/>
    <property type="project" value="TreeGrafter"/>
</dbReference>
<dbReference type="InterPro" id="IPR011513">
    <property type="entry name" value="Nse1"/>
</dbReference>
<keyword evidence="11 18" id="KW-0863">Zinc-finger</keyword>
<accession>A0A6J2TLQ7</accession>
<dbReference type="Pfam" id="PF07574">
    <property type="entry name" value="SMC_Nse1"/>
    <property type="match status" value="1"/>
</dbReference>
<keyword evidence="9 18" id="KW-0479">Metal-binding</keyword>
<dbReference type="InterPro" id="IPR013083">
    <property type="entry name" value="Znf_RING/FYVE/PHD"/>
</dbReference>
<evidence type="ECO:0000256" key="11">
    <source>
        <dbReference type="ARBA" id="ARBA00022771"/>
    </source>
</evidence>
<dbReference type="InterPro" id="IPR014857">
    <property type="entry name" value="Nse1_RING_C4HC3-type"/>
</dbReference>
<keyword evidence="15 18" id="KW-0233">DNA recombination</keyword>
<organism evidence="20 21">
    <name type="scientific">Drosophila lebanonensis</name>
    <name type="common">Fruit fly</name>
    <name type="synonym">Scaptodrosophila lebanonensis</name>
    <dbReference type="NCBI Taxonomy" id="7225"/>
    <lineage>
        <taxon>Eukaryota</taxon>
        <taxon>Metazoa</taxon>
        <taxon>Ecdysozoa</taxon>
        <taxon>Arthropoda</taxon>
        <taxon>Hexapoda</taxon>
        <taxon>Insecta</taxon>
        <taxon>Pterygota</taxon>
        <taxon>Neoptera</taxon>
        <taxon>Endopterygota</taxon>
        <taxon>Diptera</taxon>
        <taxon>Brachycera</taxon>
        <taxon>Muscomorpha</taxon>
        <taxon>Ephydroidea</taxon>
        <taxon>Drosophilidae</taxon>
        <taxon>Scaptodrosophila</taxon>
    </lineage>
</organism>
<feature type="domain" description="Phorbol-ester/DAG-type" evidence="19">
    <location>
        <begin position="168"/>
        <end position="219"/>
    </location>
</feature>
<dbReference type="GO" id="GO:0008270">
    <property type="term" value="F:zinc ion binding"/>
    <property type="evidence" value="ECO:0007669"/>
    <property type="project" value="UniProtKB-KW"/>
</dbReference>
<dbReference type="PANTHER" id="PTHR20973">
    <property type="entry name" value="NON-SMC ELEMENT 1-RELATED"/>
    <property type="match status" value="1"/>
</dbReference>
<evidence type="ECO:0000259" key="19">
    <source>
        <dbReference type="PROSITE" id="PS50081"/>
    </source>
</evidence>
<comment type="catalytic activity">
    <reaction evidence="1 18">
        <text>S-ubiquitinyl-[E2 ubiquitin-conjugating enzyme]-L-cysteine + [acceptor protein]-L-lysine = [E2 ubiquitin-conjugating enzyme]-L-cysteine + N(6)-ubiquitinyl-[acceptor protein]-L-lysine.</text>
        <dbReference type="EC" id="2.3.2.27"/>
    </reaction>
</comment>
<dbReference type="GO" id="GO:0061630">
    <property type="term" value="F:ubiquitin protein ligase activity"/>
    <property type="evidence" value="ECO:0007669"/>
    <property type="project" value="UniProtKB-EC"/>
</dbReference>
<evidence type="ECO:0000256" key="2">
    <source>
        <dbReference type="ARBA" id="ARBA00004123"/>
    </source>
</evidence>
<dbReference type="GO" id="GO:0005634">
    <property type="term" value="C:nucleus"/>
    <property type="evidence" value="ECO:0007669"/>
    <property type="project" value="UniProtKB-SubCell"/>
</dbReference>
<dbReference type="Gene3D" id="3.90.1150.220">
    <property type="match status" value="1"/>
</dbReference>
<evidence type="ECO:0000256" key="4">
    <source>
        <dbReference type="ARBA" id="ARBA00010258"/>
    </source>
</evidence>
<dbReference type="SUPFAM" id="SSF57850">
    <property type="entry name" value="RING/U-box"/>
    <property type="match status" value="1"/>
</dbReference>
<keyword evidence="13 18" id="KW-0862">Zinc</keyword>
<dbReference type="GeneID" id="115625891"/>
<evidence type="ECO:0000256" key="3">
    <source>
        <dbReference type="ARBA" id="ARBA00004286"/>
    </source>
</evidence>
<evidence type="ECO:0000256" key="14">
    <source>
        <dbReference type="ARBA" id="ARBA00022843"/>
    </source>
</evidence>
<evidence type="ECO:0000313" key="21">
    <source>
        <dbReference type="RefSeq" id="XP_030376979.1"/>
    </source>
</evidence>
<keyword evidence="12 18" id="KW-0833">Ubl conjugation pathway</keyword>
<evidence type="ECO:0000256" key="12">
    <source>
        <dbReference type="ARBA" id="ARBA00022786"/>
    </source>
</evidence>
<protein>
    <recommendedName>
        <fullName evidence="6 18">Non-structural maintenance of chromosomes element 1 homolog</fullName>
        <ecNumber evidence="5 18">2.3.2.27</ecNumber>
    </recommendedName>
</protein>
<dbReference type="PANTHER" id="PTHR20973:SF0">
    <property type="entry name" value="NON-STRUCTURAL MAINTENANCE OF CHROMOSOMES ELEMENT 1 HOMOLOG"/>
    <property type="match status" value="1"/>
</dbReference>
<keyword evidence="7" id="KW-0158">Chromosome</keyword>
<evidence type="ECO:0000313" key="20">
    <source>
        <dbReference type="Proteomes" id="UP000504634"/>
    </source>
</evidence>